<keyword evidence="3 7" id="KW-0812">Transmembrane</keyword>
<sequence length="361" mass="40830">MKSSGKVFDGDEFDLLGLLMLIWNAKAFIIKLTSVFVVIGVIVAFTTPVEYTASGKLISESQEGSKSNLGGLSGLAGLAGFDFNSLSSSNTISPELFPEIAKSSPFINKLIHEPIYFENKDSLISSFNYLKVMKKKSLFEILIEYTVGLPNKIKSLFIKTDSSNKRNYDLIRYSKEDWKLYDEFASRYSVSIDDNSGIISVSAEMPDVVASAQIANLIVNELTREIVSYQLEKAESNYKFIEARYLEFEEEYKLKQRKLAQYSDRNRNISNPIIQTEYTRLQNELSIVFEVYKGLASQLEQAKIKMKEITPTFMVLEPIRIPIDKSKPKRGLIIMIASFIGILCGIIYSIVKVNFLSKEHA</sequence>
<evidence type="ECO:0000259" key="9">
    <source>
        <dbReference type="Pfam" id="PF13807"/>
    </source>
</evidence>
<reference evidence="10 11" key="1">
    <citation type="submission" date="2017-06" db="EMBL/GenBank/DDBJ databases">
        <authorList>
            <person name="Kim H.J."/>
            <person name="Triplett B.A."/>
        </authorList>
    </citation>
    <scope>NUCLEOTIDE SEQUENCE [LARGE SCALE GENOMIC DNA]</scope>
    <source>
        <strain evidence="10 11">DSM 19307</strain>
    </source>
</reference>
<keyword evidence="11" id="KW-1185">Reference proteome</keyword>
<dbReference type="PANTHER" id="PTHR32309:SF13">
    <property type="entry name" value="FERRIC ENTEROBACTIN TRANSPORT PROTEIN FEPE"/>
    <property type="match status" value="1"/>
</dbReference>
<dbReference type="AlphaFoldDB" id="A0A239FGG1"/>
<evidence type="ECO:0000256" key="3">
    <source>
        <dbReference type="ARBA" id="ARBA00022692"/>
    </source>
</evidence>
<keyword evidence="2" id="KW-1003">Cell membrane</keyword>
<dbReference type="Pfam" id="PF02706">
    <property type="entry name" value="Wzz"/>
    <property type="match status" value="1"/>
</dbReference>
<evidence type="ECO:0000256" key="6">
    <source>
        <dbReference type="SAM" id="Coils"/>
    </source>
</evidence>
<dbReference type="InterPro" id="IPR003856">
    <property type="entry name" value="LPS_length_determ_N"/>
</dbReference>
<keyword evidence="6" id="KW-0175">Coiled coil</keyword>
<feature type="domain" description="Tyrosine-protein kinase G-rich" evidence="9">
    <location>
        <begin position="275"/>
        <end position="352"/>
    </location>
</feature>
<dbReference type="EMBL" id="FZPD01000001">
    <property type="protein sequence ID" value="SNS56016.1"/>
    <property type="molecule type" value="Genomic_DNA"/>
</dbReference>
<feature type="transmembrane region" description="Helical" evidence="7">
    <location>
        <begin position="20"/>
        <end position="46"/>
    </location>
</feature>
<dbReference type="PANTHER" id="PTHR32309">
    <property type="entry name" value="TYROSINE-PROTEIN KINASE"/>
    <property type="match status" value="1"/>
</dbReference>
<keyword evidence="5 7" id="KW-0472">Membrane</keyword>
<evidence type="ECO:0000256" key="1">
    <source>
        <dbReference type="ARBA" id="ARBA00004651"/>
    </source>
</evidence>
<feature type="coiled-coil region" evidence="6">
    <location>
        <begin position="231"/>
        <end position="265"/>
    </location>
</feature>
<feature type="transmembrane region" description="Helical" evidence="7">
    <location>
        <begin position="332"/>
        <end position="351"/>
    </location>
</feature>
<protein>
    <submittedName>
        <fullName evidence="10">Chain length determinant protein</fullName>
    </submittedName>
</protein>
<dbReference type="RefSeq" id="WP_089355414.1">
    <property type="nucleotide sequence ID" value="NZ_FZPD01000001.1"/>
</dbReference>
<dbReference type="GO" id="GO:0004713">
    <property type="term" value="F:protein tyrosine kinase activity"/>
    <property type="evidence" value="ECO:0007669"/>
    <property type="project" value="TreeGrafter"/>
</dbReference>
<organism evidence="10 11">
    <name type="scientific">Ekhidna lutea</name>
    <dbReference type="NCBI Taxonomy" id="447679"/>
    <lineage>
        <taxon>Bacteria</taxon>
        <taxon>Pseudomonadati</taxon>
        <taxon>Bacteroidota</taxon>
        <taxon>Cytophagia</taxon>
        <taxon>Cytophagales</taxon>
        <taxon>Reichenbachiellaceae</taxon>
        <taxon>Ekhidna</taxon>
    </lineage>
</organism>
<evidence type="ECO:0000256" key="4">
    <source>
        <dbReference type="ARBA" id="ARBA00022989"/>
    </source>
</evidence>
<evidence type="ECO:0000259" key="8">
    <source>
        <dbReference type="Pfam" id="PF02706"/>
    </source>
</evidence>
<feature type="domain" description="Polysaccharide chain length determinant N-terminal" evidence="8">
    <location>
        <begin position="11"/>
        <end position="84"/>
    </location>
</feature>
<dbReference type="Proteomes" id="UP000198393">
    <property type="component" value="Unassembled WGS sequence"/>
</dbReference>
<evidence type="ECO:0000256" key="7">
    <source>
        <dbReference type="SAM" id="Phobius"/>
    </source>
</evidence>
<evidence type="ECO:0000313" key="11">
    <source>
        <dbReference type="Proteomes" id="UP000198393"/>
    </source>
</evidence>
<dbReference type="GO" id="GO:0005886">
    <property type="term" value="C:plasma membrane"/>
    <property type="evidence" value="ECO:0007669"/>
    <property type="project" value="UniProtKB-SubCell"/>
</dbReference>
<gene>
    <name evidence="10" type="ORF">SAMN05421640_0662</name>
</gene>
<dbReference type="InterPro" id="IPR032807">
    <property type="entry name" value="GNVR"/>
</dbReference>
<evidence type="ECO:0000256" key="5">
    <source>
        <dbReference type="ARBA" id="ARBA00023136"/>
    </source>
</evidence>
<comment type="subcellular location">
    <subcellularLocation>
        <location evidence="1">Cell membrane</location>
        <topology evidence="1">Multi-pass membrane protein</topology>
    </subcellularLocation>
</comment>
<name>A0A239FGG1_EKHLU</name>
<dbReference type="OrthoDB" id="1522571at2"/>
<accession>A0A239FGG1</accession>
<dbReference type="InterPro" id="IPR050445">
    <property type="entry name" value="Bact_polysacc_biosynth/exp"/>
</dbReference>
<dbReference type="Pfam" id="PF13807">
    <property type="entry name" value="GNVR"/>
    <property type="match status" value="1"/>
</dbReference>
<evidence type="ECO:0000256" key="2">
    <source>
        <dbReference type="ARBA" id="ARBA00022475"/>
    </source>
</evidence>
<keyword evidence="4 7" id="KW-1133">Transmembrane helix</keyword>
<evidence type="ECO:0000313" key="10">
    <source>
        <dbReference type="EMBL" id="SNS56016.1"/>
    </source>
</evidence>
<proteinExistence type="predicted"/>